<keyword evidence="2 7" id="KW-0479">Metal-binding</keyword>
<dbReference type="OrthoDB" id="3567264at2"/>
<dbReference type="RefSeq" id="WP_010034407.1">
    <property type="nucleotide sequence ID" value="NZ_LT962942.1"/>
</dbReference>
<dbReference type="PANTHER" id="PTHR42683">
    <property type="entry name" value="ALDEHYDE REDUCTASE"/>
    <property type="match status" value="1"/>
</dbReference>
<evidence type="ECO:0000256" key="5">
    <source>
        <dbReference type="ARBA" id="ARBA00024074"/>
    </source>
</evidence>
<dbReference type="SMART" id="SM00829">
    <property type="entry name" value="PKS_ER"/>
    <property type="match status" value="1"/>
</dbReference>
<comment type="cofactor">
    <cofactor evidence="1 7">
        <name>Zn(2+)</name>
        <dbReference type="ChEBI" id="CHEBI:29105"/>
    </cofactor>
</comment>
<dbReference type="InterPro" id="IPR047109">
    <property type="entry name" value="CAD-like"/>
</dbReference>
<dbReference type="AlphaFoldDB" id="A0A2N9B3D3"/>
<feature type="domain" description="Enoyl reductase (ER)" evidence="8">
    <location>
        <begin position="13"/>
        <end position="340"/>
    </location>
</feature>
<dbReference type="Gene3D" id="3.40.50.720">
    <property type="entry name" value="NAD(P)-binding Rossmann-like Domain"/>
    <property type="match status" value="1"/>
</dbReference>
<dbReference type="InterPro" id="IPR013154">
    <property type="entry name" value="ADH-like_N"/>
</dbReference>
<reference evidence="10" key="1">
    <citation type="submission" date="2017-11" db="EMBL/GenBank/DDBJ databases">
        <authorList>
            <person name="Wibberg D."/>
        </authorList>
    </citation>
    <scope>NUCLEOTIDE SEQUENCE [LARGE SCALE GENOMIC DNA]</scope>
</reference>
<dbReference type="Pfam" id="PF00107">
    <property type="entry name" value="ADH_zinc_N"/>
    <property type="match status" value="1"/>
</dbReference>
<evidence type="ECO:0000256" key="7">
    <source>
        <dbReference type="RuleBase" id="RU361277"/>
    </source>
</evidence>
<evidence type="ECO:0000256" key="6">
    <source>
        <dbReference type="ARBA" id="ARBA00048262"/>
    </source>
</evidence>
<comment type="similarity">
    <text evidence="7">Belongs to the zinc-containing alcohol dehydrogenase family.</text>
</comment>
<keyword evidence="4 9" id="KW-0560">Oxidoreductase</keyword>
<dbReference type="GO" id="GO:0008106">
    <property type="term" value="F:alcohol dehydrogenase (NADP+) activity"/>
    <property type="evidence" value="ECO:0007669"/>
    <property type="project" value="UniProtKB-EC"/>
</dbReference>
<dbReference type="FunFam" id="3.40.50.720:FF:000022">
    <property type="entry name" value="Cinnamyl alcohol dehydrogenase"/>
    <property type="match status" value="1"/>
</dbReference>
<evidence type="ECO:0000313" key="9">
    <source>
        <dbReference type="EMBL" id="SOR77833.1"/>
    </source>
</evidence>
<name>A0A2N9B3D3_STRCX</name>
<comment type="catalytic activity">
    <reaction evidence="6">
        <text>a primary alcohol + NADP(+) = an aldehyde + NADPH + H(+)</text>
        <dbReference type="Rhea" id="RHEA:15937"/>
        <dbReference type="ChEBI" id="CHEBI:15378"/>
        <dbReference type="ChEBI" id="CHEBI:15734"/>
        <dbReference type="ChEBI" id="CHEBI:17478"/>
        <dbReference type="ChEBI" id="CHEBI:57783"/>
        <dbReference type="ChEBI" id="CHEBI:58349"/>
        <dbReference type="EC" id="1.1.1.2"/>
    </reaction>
</comment>
<evidence type="ECO:0000256" key="1">
    <source>
        <dbReference type="ARBA" id="ARBA00001947"/>
    </source>
</evidence>
<dbReference type="PROSITE" id="PS00059">
    <property type="entry name" value="ADH_ZINC"/>
    <property type="match status" value="1"/>
</dbReference>
<protein>
    <recommendedName>
        <fullName evidence="5">alcohol dehydrogenase (NADP(+))</fullName>
        <ecNumber evidence="5">1.1.1.2</ecNumber>
    </recommendedName>
</protein>
<dbReference type="CDD" id="cd05283">
    <property type="entry name" value="CAD1"/>
    <property type="match status" value="1"/>
</dbReference>
<keyword evidence="3 7" id="KW-0862">Zinc</keyword>
<sequence length="347" mass="36531">MKTPALAVDVAGGPFVPTTLDRREPRGDDVQIDIAFTGICHSDLHRVQGDWDNGVFPMVPGHEISGVVGAVGEDVSAYRVGDRVGVGVMVDSCGTCEHCVGHQQQFCVDGVVETYNSRAYDGSLTYGGYSRSIVVREPFVHRIPDGIELSGAAPLLCAGITVYSPLRRWGPVAGRKVAVVGIGGLGHLAVRMAAAMGAEVTALSRGGEKRADARRLGAVDHLATEGPSGLGGSRNRFDLMLNTVSAPLDMDPYLAALRPGGVLVNIGAPGVPLSCDPFSLIAGNRAIAGSMIGGSAETKEMLRFCAENDISTEVEVVDAAEIEWAYRRVRDGDARYRLVIDATTIGT</sequence>
<dbReference type="InterPro" id="IPR002328">
    <property type="entry name" value="ADH_Zn_CS"/>
</dbReference>
<dbReference type="EMBL" id="LT963352">
    <property type="protein sequence ID" value="SOR77833.1"/>
    <property type="molecule type" value="Genomic_DNA"/>
</dbReference>
<dbReference type="Gene3D" id="3.90.180.10">
    <property type="entry name" value="Medium-chain alcohol dehydrogenases, catalytic domain"/>
    <property type="match status" value="1"/>
</dbReference>
<dbReference type="Pfam" id="PF08240">
    <property type="entry name" value="ADH_N"/>
    <property type="match status" value="1"/>
</dbReference>
<dbReference type="GO" id="GO:0008270">
    <property type="term" value="F:zinc ion binding"/>
    <property type="evidence" value="ECO:0007669"/>
    <property type="project" value="InterPro"/>
</dbReference>
<dbReference type="EC" id="1.1.1.2" evidence="5"/>
<dbReference type="InterPro" id="IPR020843">
    <property type="entry name" value="ER"/>
</dbReference>
<dbReference type="InterPro" id="IPR013149">
    <property type="entry name" value="ADH-like_C"/>
</dbReference>
<dbReference type="InterPro" id="IPR036291">
    <property type="entry name" value="NAD(P)-bd_dom_sf"/>
</dbReference>
<dbReference type="Proteomes" id="UP000235464">
    <property type="component" value="Chromosome I"/>
</dbReference>
<evidence type="ECO:0000256" key="4">
    <source>
        <dbReference type="ARBA" id="ARBA00023002"/>
    </source>
</evidence>
<evidence type="ECO:0000259" key="8">
    <source>
        <dbReference type="SMART" id="SM00829"/>
    </source>
</evidence>
<accession>A0A2N9B3D3</accession>
<keyword evidence="10" id="KW-1185">Reference proteome</keyword>
<evidence type="ECO:0000313" key="10">
    <source>
        <dbReference type="Proteomes" id="UP000235464"/>
    </source>
</evidence>
<evidence type="ECO:0000256" key="2">
    <source>
        <dbReference type="ARBA" id="ARBA00022723"/>
    </source>
</evidence>
<dbReference type="SUPFAM" id="SSF51735">
    <property type="entry name" value="NAD(P)-binding Rossmann-fold domains"/>
    <property type="match status" value="1"/>
</dbReference>
<evidence type="ECO:0000256" key="3">
    <source>
        <dbReference type="ARBA" id="ARBA00022833"/>
    </source>
</evidence>
<dbReference type="SUPFAM" id="SSF50129">
    <property type="entry name" value="GroES-like"/>
    <property type="match status" value="1"/>
</dbReference>
<organism evidence="9 10">
    <name type="scientific">Streptomyces chartreusis NRRL 3882</name>
    <dbReference type="NCBI Taxonomy" id="1079985"/>
    <lineage>
        <taxon>Bacteria</taxon>
        <taxon>Bacillati</taxon>
        <taxon>Actinomycetota</taxon>
        <taxon>Actinomycetes</taxon>
        <taxon>Kitasatosporales</taxon>
        <taxon>Streptomycetaceae</taxon>
        <taxon>Streptomyces</taxon>
    </lineage>
</organism>
<proteinExistence type="inferred from homology"/>
<gene>
    <name evidence="9" type="primary">adhA_1</name>
    <name evidence="9" type="ORF">SCNRRL3882_1302</name>
</gene>
<dbReference type="InterPro" id="IPR011032">
    <property type="entry name" value="GroES-like_sf"/>
</dbReference>